<dbReference type="EMBL" id="CP001958">
    <property type="protein sequence ID" value="ADG98108.1"/>
    <property type="molecule type" value="Genomic_DNA"/>
</dbReference>
<keyword evidence="1" id="KW-0732">Signal</keyword>
<evidence type="ECO:0000313" key="3">
    <source>
        <dbReference type="Proteomes" id="UP000002247"/>
    </source>
</evidence>
<evidence type="ECO:0000256" key="1">
    <source>
        <dbReference type="SAM" id="SignalP"/>
    </source>
</evidence>
<dbReference type="eggNOG" id="ENOG5031MQE">
    <property type="taxonomic scope" value="Bacteria"/>
</dbReference>
<feature type="signal peptide" evidence="1">
    <location>
        <begin position="1"/>
        <end position="24"/>
    </location>
</feature>
<proteinExistence type="predicted"/>
<dbReference type="RefSeq" id="WP_013138561.1">
    <property type="nucleotide sequence ID" value="NC_014168.1"/>
</dbReference>
<accession>D6Z828</accession>
<feature type="chain" id="PRO_5003091407" evidence="1">
    <location>
        <begin position="25"/>
        <end position="164"/>
    </location>
</feature>
<dbReference type="HOGENOM" id="CLU_113314_0_0_11"/>
<gene>
    <name evidence="2" type="ordered locus">Srot_1647</name>
</gene>
<sequence length="164" mass="17286">MRLILPLPCAVLAAAALAAPAAQAAPPDFPNIDNFEPVTWSEYLAGGDTASGLHLQFRTPSGLSCFLNVDAYSYECWGPLHGAPAGANHVRGNVVDNQPAPEFEDEPNMLPDKTKISWRGVTCGVDGAMTACYQVDHGFILDGKQTKVFPPAEPANGPLPAPTS</sequence>
<reference evidence="2 3" key="1">
    <citation type="journal article" date="2010" name="Stand. Genomic Sci.">
        <title>Complete genome sequence of Segniliparus rotundus type strain (CDC 1076).</title>
        <authorList>
            <person name="Sikorski J."/>
            <person name="Lapidus A."/>
            <person name="Copeland A."/>
            <person name="Misra M."/>
            <person name="Glavina Del Rio T."/>
            <person name="Nolan M."/>
            <person name="Lucas S."/>
            <person name="Chen F."/>
            <person name="Tice H."/>
            <person name="Cheng J.F."/>
            <person name="Jando M."/>
            <person name="Schneider S."/>
            <person name="Bruce D."/>
            <person name="Goodwin L."/>
            <person name="Pitluck S."/>
            <person name="Liolios K."/>
            <person name="Mikhailova N."/>
            <person name="Pati A."/>
            <person name="Ivanova N."/>
            <person name="Mavromatis K."/>
            <person name="Chen A."/>
            <person name="Palaniappan K."/>
            <person name="Chertkov O."/>
            <person name="Land M."/>
            <person name="Hauser L."/>
            <person name="Chang Y.J."/>
            <person name="Jeffries C.D."/>
            <person name="Brettin T."/>
            <person name="Detter J.C."/>
            <person name="Han C."/>
            <person name="Rohde M."/>
            <person name="Goker M."/>
            <person name="Bristow J."/>
            <person name="Eisen J.A."/>
            <person name="Markowitz V."/>
            <person name="Hugenholtz P."/>
            <person name="Kyrpides N.C."/>
            <person name="Klenk H.P."/>
        </authorList>
    </citation>
    <scope>NUCLEOTIDE SEQUENCE [LARGE SCALE GENOMIC DNA]</scope>
    <source>
        <strain evidence="3">ATCC BAA-972 / CDC 1076 / CIP 108378 / DSM 44985 / JCM 13578</strain>
    </source>
</reference>
<dbReference type="KEGG" id="srt:Srot_1647"/>
<evidence type="ECO:0000313" key="2">
    <source>
        <dbReference type="EMBL" id="ADG98108.1"/>
    </source>
</evidence>
<dbReference type="Proteomes" id="UP000002247">
    <property type="component" value="Chromosome"/>
</dbReference>
<dbReference type="STRING" id="640132.Srot_1647"/>
<keyword evidence="3" id="KW-1185">Reference proteome</keyword>
<organism evidence="2 3">
    <name type="scientific">Segniliparus rotundus (strain ATCC BAA-972 / CDC 1076 / CIP 108378 / DSM 44985 / JCM 13578)</name>
    <dbReference type="NCBI Taxonomy" id="640132"/>
    <lineage>
        <taxon>Bacteria</taxon>
        <taxon>Bacillati</taxon>
        <taxon>Actinomycetota</taxon>
        <taxon>Actinomycetes</taxon>
        <taxon>Mycobacteriales</taxon>
        <taxon>Segniliparaceae</taxon>
        <taxon>Segniliparus</taxon>
    </lineage>
</organism>
<protein>
    <submittedName>
        <fullName evidence="2">Uncharacterized protein</fullName>
    </submittedName>
</protein>
<name>D6Z828_SEGRD</name>
<dbReference type="AlphaFoldDB" id="D6Z828"/>